<protein>
    <recommendedName>
        <fullName evidence="5">Protein TOC75</fullName>
    </recommendedName>
</protein>
<feature type="region of interest" description="Disordered" evidence="1">
    <location>
        <begin position="213"/>
        <end position="279"/>
    </location>
</feature>
<dbReference type="VEuPathDB" id="PlasmoDB:PmUG01_14068800"/>
<evidence type="ECO:0000256" key="2">
    <source>
        <dbReference type="SAM" id="SignalP"/>
    </source>
</evidence>
<name>A0A1A8WRG9_PLAMA</name>
<feature type="signal peptide" evidence="2">
    <location>
        <begin position="1"/>
        <end position="20"/>
    </location>
</feature>
<organism evidence="3 4">
    <name type="scientific">Plasmodium malariae</name>
    <dbReference type="NCBI Taxonomy" id="5858"/>
    <lineage>
        <taxon>Eukaryota</taxon>
        <taxon>Sar</taxon>
        <taxon>Alveolata</taxon>
        <taxon>Apicomplexa</taxon>
        <taxon>Aconoidasida</taxon>
        <taxon>Haemosporida</taxon>
        <taxon>Plasmodiidae</taxon>
        <taxon>Plasmodium</taxon>
        <taxon>Plasmodium (Plasmodium)</taxon>
    </lineage>
</organism>
<feature type="compositionally biased region" description="Polar residues" evidence="1">
    <location>
        <begin position="255"/>
        <end position="268"/>
    </location>
</feature>
<dbReference type="Proteomes" id="UP000078597">
    <property type="component" value="Unassembled WGS sequence"/>
</dbReference>
<reference evidence="4" key="1">
    <citation type="submission" date="2016-05" db="EMBL/GenBank/DDBJ databases">
        <authorList>
            <person name="Naeem Raeece"/>
        </authorList>
    </citation>
    <scope>NUCLEOTIDE SEQUENCE [LARGE SCALE GENOMIC DNA]</scope>
</reference>
<keyword evidence="2" id="KW-0732">Signal</keyword>
<feature type="compositionally biased region" description="Basic and acidic residues" evidence="1">
    <location>
        <begin position="227"/>
        <end position="253"/>
    </location>
</feature>
<accession>A0A1A8WRG9</accession>
<dbReference type="EMBL" id="FLQW01002880">
    <property type="protein sequence ID" value="SBS94454.1"/>
    <property type="molecule type" value="Genomic_DNA"/>
</dbReference>
<feature type="chain" id="PRO_5008381089" description="Protein TOC75" evidence="2">
    <location>
        <begin position="21"/>
        <end position="1013"/>
    </location>
</feature>
<gene>
    <name evidence="3" type="ORF">PMALA_043400</name>
</gene>
<evidence type="ECO:0000313" key="4">
    <source>
        <dbReference type="Proteomes" id="UP000078597"/>
    </source>
</evidence>
<proteinExistence type="predicted"/>
<dbReference type="AlphaFoldDB" id="A0A1A8WRG9"/>
<evidence type="ECO:0000313" key="3">
    <source>
        <dbReference type="EMBL" id="SBS94454.1"/>
    </source>
</evidence>
<evidence type="ECO:0008006" key="5">
    <source>
        <dbReference type="Google" id="ProtNLM"/>
    </source>
</evidence>
<sequence>MLCTYLLVLTSFLLRAGCNGTKKKEYSGTLNKFNRTYYDKGLLIHKHKKINAKKILFLKSKKNKLKEMWKNFTKNYFYKYFNLSNRRNNRSNESSIEGWSKLSINNVFNNFTLKDNNEIINEAIINNSTLINEDAFADLLKKNNINIIRYRDINTIIKIINDYYTTTNHLFSNVLKYEVKKVKNKNMLVIYVNELILDENCIKINVYQVDKEKGEKQNLQRSSPGSTKKEVQKSGNKIDNKNSNKSGKGEKIVGHQNSQGNYYKNNSLNRDRSAGKNMNKTSDQKLYQNSDQNASQNCQQNSEQRDNKVLLERKSVINNDVLNYGLKRKDGKSNNKLKQFFEKKMNIKEKCIFMWDEKMYDLLIKSNLFSYVHVKLFFDKVSNKNILEIDLVENKKMIFIPSISKSFTSFLEFCINLTFAYLHSINYADKFRIKFFQNMNYKNNKHNYDFVFINDIVEMEKLKNNYPAYSICGFNINKVYKKEVSNSSLNHFMNIINCSGENNSLAENLQHDISETTEEASSLPFNLNYPLKEKDIYNYLNKNKIFIFFIKKVHDTIFELKMKFKKKMFHKFLYFLKSEEEKHSNNNNGKGIINDKIKKFFILKYINFFKKEKNYVLFNKLYNIYGSKLKLSSSLNAFSTNFFEKSNFSKTFYNIKNKIDLVVYFNTDKRFCVKEYDNMLSRKISEGPTTPNEHRNNEIFRSELLSFFKNVNKGRYCTLNKINNLYLNYSFYFNKNYKINISTFFIKLKNMLSKQNSNEEGVNKKCTNKLYSGEGSAYLAPVYLCKLALHDVHLLLNFELSFKKNLWNYKHRYYYDKSEQKKKEKKRYYYYNIMEVLNINRKNTHNNFTNFSEDIQRIKVYSNNSSLSTTSSTYDINNINLNDAQKEYLNKMKVALNYKLIFPILFHNYFLNLLNIKLYLFFNYNLFDDTPNDPNASSSVSFLSEQNRKATTYNFLKLNYLKNKKKNLSSSYGVGVLLSNVNVFLNFKLNTEKMVPTLILQLNQDSSKFKYLL</sequence>
<evidence type="ECO:0000256" key="1">
    <source>
        <dbReference type="SAM" id="MobiDB-lite"/>
    </source>
</evidence>